<evidence type="ECO:0000259" key="2">
    <source>
        <dbReference type="Pfam" id="PF23988"/>
    </source>
</evidence>
<dbReference type="AlphaFoldDB" id="A0AA43UC04"/>
<feature type="domain" description="DUF6930" evidence="1">
    <location>
        <begin position="220"/>
        <end position="344"/>
    </location>
</feature>
<dbReference type="EMBL" id="JAUNQW010000006">
    <property type="protein sequence ID" value="MDO5457175.1"/>
    <property type="molecule type" value="Genomic_DNA"/>
</dbReference>
<organism evidence="3 4">
    <name type="scientific">Atopococcus tabaci</name>
    <dbReference type="NCBI Taxonomy" id="269774"/>
    <lineage>
        <taxon>Bacteria</taxon>
        <taxon>Bacillati</taxon>
        <taxon>Bacillota</taxon>
        <taxon>Bacilli</taxon>
        <taxon>Lactobacillales</taxon>
        <taxon>Carnobacteriaceae</taxon>
        <taxon>Atopococcus</taxon>
    </lineage>
</organism>
<proteinExistence type="predicted"/>
<reference evidence="3" key="1">
    <citation type="submission" date="2023-07" db="EMBL/GenBank/DDBJ databases">
        <title>Between Cages and Wild: Unraveling the Impact of Captivity on Animal Microbiomes and Antimicrobial Resistance.</title>
        <authorList>
            <person name="Schmartz G.P."/>
            <person name="Rehner J."/>
            <person name="Schuff M.J."/>
            <person name="Becker S.L."/>
            <person name="Kravczyk M."/>
            <person name="Gurevich A."/>
            <person name="Francke R."/>
            <person name="Mueller R."/>
            <person name="Keller V."/>
            <person name="Keller A."/>
        </authorList>
    </citation>
    <scope>NUCLEOTIDE SEQUENCE</scope>
    <source>
        <strain evidence="3">S39M_St_73</strain>
    </source>
</reference>
<dbReference type="InterPro" id="IPR055733">
    <property type="entry name" value="DUF7309"/>
</dbReference>
<evidence type="ECO:0000313" key="4">
    <source>
        <dbReference type="Proteomes" id="UP001171751"/>
    </source>
</evidence>
<dbReference type="Pfam" id="PF22007">
    <property type="entry name" value="DUF6930"/>
    <property type="match status" value="1"/>
</dbReference>
<keyword evidence="4" id="KW-1185">Reference proteome</keyword>
<sequence>MSNLLDNRLFSIIKKCYDANFWDFLDHSQLIVIQLPQEKEPIFISTTGKGTEARGFLVYRGYNQLAYLYQTLNKTENDENNLGRQNCLAIYFEDREILSKEEYQRIKSSNVSFKGQQDWPILIDYKPGFLPAPYKEDNFLWLINALEKFYETAQDFINSLSIFDKEEIINFTAFIGREYGYDGQYKTKLFEVPRMYRNSASSACREGIHPIYLSHFEILRARQIPVKRTIWELDLHHVYTPTEKSTKDSDLSRPYYPLLFIVADEATQELLYMDLITTDDVVTFQRKLVRLFIKNNIRPTAISIHKKGDFMYAQSYFEKILKELDIDLHIRESLPVIAYIKEGLNKISLIEE</sequence>
<evidence type="ECO:0000313" key="3">
    <source>
        <dbReference type="EMBL" id="MDO5457175.1"/>
    </source>
</evidence>
<dbReference type="Pfam" id="PF23988">
    <property type="entry name" value="DUF7309"/>
    <property type="match status" value="1"/>
</dbReference>
<feature type="domain" description="DUF7309" evidence="2">
    <location>
        <begin position="8"/>
        <end position="165"/>
    </location>
</feature>
<dbReference type="Proteomes" id="UP001171751">
    <property type="component" value="Unassembled WGS sequence"/>
</dbReference>
<protein>
    <recommendedName>
        <fullName evidence="5">Integrase catalytic domain-containing protein</fullName>
    </recommendedName>
</protein>
<name>A0AA43UC04_9LACT</name>
<gene>
    <name evidence="3" type="ORF">Q4F26_02410</name>
</gene>
<comment type="caution">
    <text evidence="3">The sequence shown here is derived from an EMBL/GenBank/DDBJ whole genome shotgun (WGS) entry which is preliminary data.</text>
</comment>
<dbReference type="InterPro" id="IPR054216">
    <property type="entry name" value="DUF6930"/>
</dbReference>
<accession>A0AA43UC04</accession>
<evidence type="ECO:0000259" key="1">
    <source>
        <dbReference type="Pfam" id="PF22007"/>
    </source>
</evidence>
<evidence type="ECO:0008006" key="5">
    <source>
        <dbReference type="Google" id="ProtNLM"/>
    </source>
</evidence>